<sequence>MEGSQGPKGPECGGSTSAHLQQLSEEAARRGSLSIAEMMETIGTSSIAFTILVLALPALTPIPGPFGMLFGTCLAIVSLQIIGGARHLKFPRFVARRRMSAETIALVVRYTAPGISWIERLLRPGRLPRLTGPAAQKLLGIPVLLLAIAIALPIPFGNVLPVIALVVIATALLERDGLAATVGLGLSVLAISVTVGLLYGAYAATSWIAT</sequence>
<keyword evidence="3" id="KW-1185">Reference proteome</keyword>
<evidence type="ECO:0000313" key="2">
    <source>
        <dbReference type="EMBL" id="RCS22756.1"/>
    </source>
</evidence>
<feature type="transmembrane region" description="Helical" evidence="1">
    <location>
        <begin position="66"/>
        <end position="88"/>
    </location>
</feature>
<dbReference type="EMBL" id="QOZG01000007">
    <property type="protein sequence ID" value="RCS22756.1"/>
    <property type="molecule type" value="Genomic_DNA"/>
</dbReference>
<dbReference type="PANTHER" id="PTHR41795:SF1">
    <property type="entry name" value="EXOPOLYSACCHARIDE SYNTHESIS PROTEIN"/>
    <property type="match status" value="1"/>
</dbReference>
<keyword evidence="1" id="KW-1133">Transmembrane helix</keyword>
<dbReference type="OrthoDB" id="8550083at2"/>
<protein>
    <submittedName>
        <fullName evidence="2">Exopolysaccharide biosynthesis protein</fullName>
    </submittedName>
</protein>
<gene>
    <name evidence="2" type="ORF">DUT91_17640</name>
</gene>
<reference evidence="2 3" key="1">
    <citation type="submission" date="2018-07" db="EMBL/GenBank/DDBJ databases">
        <title>The draft genome of Phyllobacterium salinisoli.</title>
        <authorList>
            <person name="Liu L."/>
            <person name="Li L."/>
            <person name="Zhang X."/>
            <person name="Liang L."/>
        </authorList>
    </citation>
    <scope>NUCLEOTIDE SEQUENCE [LARGE SCALE GENOMIC DNA]</scope>
    <source>
        <strain evidence="2 3">LLAN61</strain>
    </source>
</reference>
<feature type="transmembrane region" description="Helical" evidence="1">
    <location>
        <begin position="178"/>
        <end position="202"/>
    </location>
</feature>
<accession>A0A368K027</accession>
<keyword evidence="1" id="KW-0472">Membrane</keyword>
<proteinExistence type="predicted"/>
<evidence type="ECO:0000256" key="1">
    <source>
        <dbReference type="SAM" id="Phobius"/>
    </source>
</evidence>
<name>A0A368K027_9HYPH</name>
<dbReference type="Proteomes" id="UP000253420">
    <property type="component" value="Unassembled WGS sequence"/>
</dbReference>
<organism evidence="2 3">
    <name type="scientific">Phyllobacterium salinisoli</name>
    <dbReference type="NCBI Taxonomy" id="1899321"/>
    <lineage>
        <taxon>Bacteria</taxon>
        <taxon>Pseudomonadati</taxon>
        <taxon>Pseudomonadota</taxon>
        <taxon>Alphaproteobacteria</taxon>
        <taxon>Hyphomicrobiales</taxon>
        <taxon>Phyllobacteriaceae</taxon>
        <taxon>Phyllobacterium</taxon>
    </lineage>
</organism>
<dbReference type="PIRSF" id="PIRSF033239">
    <property type="entry name" value="ExoD"/>
    <property type="match status" value="1"/>
</dbReference>
<keyword evidence="1" id="KW-0812">Transmembrane</keyword>
<dbReference type="Pfam" id="PF06055">
    <property type="entry name" value="ExoD"/>
    <property type="match status" value="1"/>
</dbReference>
<dbReference type="InterPro" id="IPR010331">
    <property type="entry name" value="ExoD"/>
</dbReference>
<feature type="transmembrane region" description="Helical" evidence="1">
    <location>
        <begin position="138"/>
        <end position="171"/>
    </location>
</feature>
<evidence type="ECO:0000313" key="3">
    <source>
        <dbReference type="Proteomes" id="UP000253420"/>
    </source>
</evidence>
<dbReference type="PANTHER" id="PTHR41795">
    <property type="entry name" value="EXOPOLYSACCHARIDE SYNTHESIS PROTEIN"/>
    <property type="match status" value="1"/>
</dbReference>
<dbReference type="AlphaFoldDB" id="A0A368K027"/>
<comment type="caution">
    <text evidence="2">The sequence shown here is derived from an EMBL/GenBank/DDBJ whole genome shotgun (WGS) entry which is preliminary data.</text>
</comment>
<feature type="transmembrane region" description="Helical" evidence="1">
    <location>
        <begin position="39"/>
        <end position="60"/>
    </location>
</feature>